<feature type="compositionally biased region" description="Pro residues" evidence="2">
    <location>
        <begin position="175"/>
        <end position="185"/>
    </location>
</feature>
<reference evidence="3" key="1">
    <citation type="journal article" date="2022" name="bioRxiv">
        <title>Deciphering the potential niche of two novel black yeast fungi from a biological soil crust based on their genomes, phenotypes, and melanin regulation.</title>
        <authorList>
            <consortium name="DOE Joint Genome Institute"/>
            <person name="Carr E.C."/>
            <person name="Barton Q."/>
            <person name="Grambo S."/>
            <person name="Sullivan M."/>
            <person name="Renfro C.M."/>
            <person name="Kuo A."/>
            <person name="Pangilinan J."/>
            <person name="Lipzen A."/>
            <person name="Keymanesh K."/>
            <person name="Savage E."/>
            <person name="Barry K."/>
            <person name="Grigoriev I.V."/>
            <person name="Riekhof W.R."/>
            <person name="Harris S.S."/>
        </authorList>
    </citation>
    <scope>NUCLEOTIDE SEQUENCE</scope>
    <source>
        <strain evidence="3">JF 03-4F</strain>
    </source>
</reference>
<feature type="compositionally biased region" description="Basic residues" evidence="2">
    <location>
        <begin position="271"/>
        <end position="280"/>
    </location>
</feature>
<feature type="region of interest" description="Disordered" evidence="2">
    <location>
        <begin position="172"/>
        <end position="221"/>
    </location>
</feature>
<dbReference type="EMBL" id="MU404352">
    <property type="protein sequence ID" value="KAI1615807.1"/>
    <property type="molecule type" value="Genomic_DNA"/>
</dbReference>
<feature type="coiled-coil region" evidence="1">
    <location>
        <begin position="57"/>
        <end position="94"/>
    </location>
</feature>
<feature type="compositionally biased region" description="Basic and acidic residues" evidence="2">
    <location>
        <begin position="303"/>
        <end position="316"/>
    </location>
</feature>
<keyword evidence="1" id="KW-0175">Coiled coil</keyword>
<feature type="compositionally biased region" description="Basic and acidic residues" evidence="2">
    <location>
        <begin position="325"/>
        <end position="338"/>
    </location>
</feature>
<name>A0AAN6E209_9EURO</name>
<comment type="caution">
    <text evidence="3">The sequence shown here is derived from an EMBL/GenBank/DDBJ whole genome shotgun (WGS) entry which is preliminary data.</text>
</comment>
<keyword evidence="4" id="KW-1185">Reference proteome</keyword>
<accession>A0AAN6E209</accession>
<organism evidence="3 4">
    <name type="scientific">Exophiala viscosa</name>
    <dbReference type="NCBI Taxonomy" id="2486360"/>
    <lineage>
        <taxon>Eukaryota</taxon>
        <taxon>Fungi</taxon>
        <taxon>Dikarya</taxon>
        <taxon>Ascomycota</taxon>
        <taxon>Pezizomycotina</taxon>
        <taxon>Eurotiomycetes</taxon>
        <taxon>Chaetothyriomycetidae</taxon>
        <taxon>Chaetothyriales</taxon>
        <taxon>Herpotrichiellaceae</taxon>
        <taxon>Exophiala</taxon>
    </lineage>
</organism>
<protein>
    <submittedName>
        <fullName evidence="3">Uncharacterized protein</fullName>
    </submittedName>
</protein>
<feature type="compositionally biased region" description="Basic and acidic residues" evidence="2">
    <location>
        <begin position="241"/>
        <end position="251"/>
    </location>
</feature>
<sequence>MTVHLSFNLPHRLHPHPCLHQMSSSRTTPTAKELAMETSLPHDLTNIALPTTPQQSLDRAEAMLQQAEGLRKEARALQSQIQGLNKRADTLTKSALTFQAVAARDRQSVQYTLEGGLVVFNELVATYKSLPHNATRLQTLQGRVEDGMATLQDLQDMFQDIQRFCKDTRVLRSPAPEPESPPETAPVPGSEKSNSHGKTHKRSFATMEEDYTEPSPASREVTTASIEVTAASNLITAASREMADASEKMMTENKQLSPAREKTTTAAKESSKKKKKKKGSVPRMEAEESSQLEQRGTRGRNKPQSERNNKPEYNEKKLRKRKYRTEKSDRPIKQEADN</sequence>
<feature type="region of interest" description="Disordered" evidence="2">
    <location>
        <begin position="240"/>
        <end position="338"/>
    </location>
</feature>
<evidence type="ECO:0000313" key="4">
    <source>
        <dbReference type="Proteomes" id="UP001203852"/>
    </source>
</evidence>
<dbReference type="Proteomes" id="UP001203852">
    <property type="component" value="Unassembled WGS sequence"/>
</dbReference>
<evidence type="ECO:0000256" key="1">
    <source>
        <dbReference type="SAM" id="Coils"/>
    </source>
</evidence>
<dbReference type="AlphaFoldDB" id="A0AAN6E209"/>
<evidence type="ECO:0000313" key="3">
    <source>
        <dbReference type="EMBL" id="KAI1615807.1"/>
    </source>
</evidence>
<proteinExistence type="predicted"/>
<evidence type="ECO:0000256" key="2">
    <source>
        <dbReference type="SAM" id="MobiDB-lite"/>
    </source>
</evidence>
<gene>
    <name evidence="3" type="ORF">EDD36DRAFT_197443</name>
</gene>